<dbReference type="PANTHER" id="PTHR34216">
    <property type="match status" value="1"/>
</dbReference>
<dbReference type="InterPro" id="IPR002509">
    <property type="entry name" value="NODB_dom"/>
</dbReference>
<name>A0ABU9EAV3_9BACT</name>
<reference evidence="3 4" key="1">
    <citation type="submission" date="2024-02" db="EMBL/GenBank/DDBJ databases">
        <title>A novel Gemmatimonadota bacterium.</title>
        <authorList>
            <person name="Du Z.-J."/>
            <person name="Ye Y.-Q."/>
        </authorList>
    </citation>
    <scope>NUCLEOTIDE SEQUENCE [LARGE SCALE GENOMIC DNA]</scope>
    <source>
        <strain evidence="3 4">DH-20</strain>
    </source>
</reference>
<proteinExistence type="predicted"/>
<dbReference type="PANTHER" id="PTHR34216:SF7">
    <property type="entry name" value="POLY-BETA-1,6-N-ACETYL-D-GLUCOSAMINE N-DEACETYLASE"/>
    <property type="match status" value="1"/>
</dbReference>
<gene>
    <name evidence="3" type="ORF">WI372_12775</name>
</gene>
<dbReference type="CDD" id="cd10918">
    <property type="entry name" value="CE4_NodB_like_5s_6s"/>
    <property type="match status" value="1"/>
</dbReference>
<accession>A0ABU9EAV3</accession>
<keyword evidence="1" id="KW-0732">Signal</keyword>
<feature type="domain" description="NodB homology" evidence="2">
    <location>
        <begin position="84"/>
        <end position="301"/>
    </location>
</feature>
<dbReference type="InterPro" id="IPR051398">
    <property type="entry name" value="Polysacch_Deacetylase"/>
</dbReference>
<dbReference type="EMBL" id="JBBHLI010000007">
    <property type="protein sequence ID" value="MEK9501858.1"/>
    <property type="molecule type" value="Genomic_DNA"/>
</dbReference>
<organism evidence="3 4">
    <name type="scientific">Gaopeijia maritima</name>
    <dbReference type="NCBI Taxonomy" id="3119007"/>
    <lineage>
        <taxon>Bacteria</taxon>
        <taxon>Pseudomonadati</taxon>
        <taxon>Gemmatimonadota</taxon>
        <taxon>Longimicrobiia</taxon>
        <taxon>Gaopeijiales</taxon>
        <taxon>Gaopeijiaceae</taxon>
        <taxon>Gaopeijia</taxon>
    </lineage>
</organism>
<dbReference type="Gene3D" id="3.20.20.370">
    <property type="entry name" value="Glycoside hydrolase/deacetylase"/>
    <property type="match status" value="1"/>
</dbReference>
<evidence type="ECO:0000256" key="1">
    <source>
        <dbReference type="ARBA" id="ARBA00022729"/>
    </source>
</evidence>
<dbReference type="SUPFAM" id="SSF88713">
    <property type="entry name" value="Glycoside hydrolase/deacetylase"/>
    <property type="match status" value="1"/>
</dbReference>
<dbReference type="Proteomes" id="UP001484239">
    <property type="component" value="Unassembled WGS sequence"/>
</dbReference>
<dbReference type="EC" id="3.-.-.-" evidence="3"/>
<evidence type="ECO:0000313" key="3">
    <source>
        <dbReference type="EMBL" id="MEK9501858.1"/>
    </source>
</evidence>
<dbReference type="Pfam" id="PF01522">
    <property type="entry name" value="Polysacc_deac_1"/>
    <property type="match status" value="1"/>
</dbReference>
<comment type="caution">
    <text evidence="3">The sequence shown here is derived from an EMBL/GenBank/DDBJ whole genome shotgun (WGS) entry which is preliminary data.</text>
</comment>
<dbReference type="RefSeq" id="WP_405285772.1">
    <property type="nucleotide sequence ID" value="NZ_CP144380.1"/>
</dbReference>
<keyword evidence="3" id="KW-0378">Hydrolase</keyword>
<dbReference type="InterPro" id="IPR011330">
    <property type="entry name" value="Glyco_hydro/deAcase_b/a-brl"/>
</dbReference>
<protein>
    <submittedName>
        <fullName evidence="3">Polysaccharide deacetylase family protein</fullName>
        <ecNumber evidence="3">3.-.-.-</ecNumber>
    </submittedName>
</protein>
<sequence>MVKRVVERGLHLAGIPGRRIRGRSSGTVILSYHNVVPRGESPVGDRSLHIDQARFGAHLDRLADTHDIVPLGTLVPGTAPSGRPRAAITFDDAYLGTITAGFEELARRGMPATVFVPAGLLGCEGFWWDRLASTSGGLSPSVRDHAMERLGGHQHRVLDHAVAEGRRPEALPDHARPADEPTLLRAVADSDFTLGSHTWHHVNLAGVPLDEALTEMRRGHEWLRTLENRERAVDWLAYPYGHSTPEVEAAAGAVARCAVRVEGGAAEVQGRWVAADHRLPRVNVPAGLTSDGLSLRLAGLR</sequence>
<dbReference type="GO" id="GO:0016787">
    <property type="term" value="F:hydrolase activity"/>
    <property type="evidence" value="ECO:0007669"/>
    <property type="project" value="UniProtKB-KW"/>
</dbReference>
<evidence type="ECO:0000313" key="4">
    <source>
        <dbReference type="Proteomes" id="UP001484239"/>
    </source>
</evidence>
<dbReference type="PROSITE" id="PS51677">
    <property type="entry name" value="NODB"/>
    <property type="match status" value="1"/>
</dbReference>
<keyword evidence="4" id="KW-1185">Reference proteome</keyword>
<evidence type="ECO:0000259" key="2">
    <source>
        <dbReference type="PROSITE" id="PS51677"/>
    </source>
</evidence>